<keyword evidence="3" id="KW-0722">Serine protease inhibitor</keyword>
<comment type="caution">
    <text evidence="7">The sequence shown here is derived from an EMBL/GenBank/DDBJ whole genome shotgun (WGS) entry which is preliminary data.</text>
</comment>
<dbReference type="CDD" id="cd06759">
    <property type="entry name" value="PDZ3_PDZD2-PDZ1_hPro-IL-16-like"/>
    <property type="match status" value="1"/>
</dbReference>
<proteinExistence type="inferred from homology"/>
<feature type="compositionally biased region" description="Basic and acidic residues" evidence="5">
    <location>
        <begin position="22"/>
        <end position="34"/>
    </location>
</feature>
<evidence type="ECO:0000256" key="1">
    <source>
        <dbReference type="ARBA" id="ARBA00009500"/>
    </source>
</evidence>
<dbReference type="EMBL" id="JBBCAQ010000022">
    <property type="protein sequence ID" value="KAK7590385.1"/>
    <property type="molecule type" value="Genomic_DNA"/>
</dbReference>
<dbReference type="PROSITE" id="PS00284">
    <property type="entry name" value="SERPIN"/>
    <property type="match status" value="1"/>
</dbReference>
<sequence>MRIFKRRSSDPSPQLVSLSPLVHDEHEEVEDVRQTRSGQSTPTGKGSCTPNNRSPKAYRKAGLSTWGRKVGRRWDQIKRSDSIEFLDSSKKRQWTPTKMAPPANGYVPNGVSSQPNGRGKRVSRVESLRNLFTRGASSISFYQLQKNSTTTTNDAASKRYPSSQNSNEWLKDRCQEGICDLYEMEETLHKGMRVDNGGDASKQHRSRRRVASESLRENPLEQQYLVEYLVQRSSLTELSSLGGAESQLKALSYDDLYAMFKELSAKEGVRWLPANGSANVEPESRKPPVKVGHQNKITAKRRHTTYDFANIVNRIRSKESCGGMVAATSTTSMTTSCISTTATNELDNSVDRLYTLLNNFLMLKAEESGYESDSTRNGGGDSPRGSIKSNLSNELKPTEVQQVDEVSCTPCTPCVPPLPKMAAAPFTRQRNICNRREKPGGMQKGFFLRPTESLKSLLPEESKLCSTVAYQPATYLGQEQRFGHHKTDSNDREFKCMRFVKTPGDQLGIYVEKVDPSVMSSPYIITSIDPGSVIDRDGRFRIGDELVKINGTRLRGLSLEDAKTILRNSSSEMEIIVSRQLPGVLGRHTQIGKTPLYNSNNNQSCSNNKLPPLSPQRSTSSAAAAAAVAKKLKFTDAAGSSDKLGYTRQCSMPEILREIPKPLAAGNKMVAPKNSTSQTGRCAAAVAAANINRVPTETKISKPVTGMRKFSLQYDHIPQKPNAIEVSQNFDRNVNHGRPKSMLLATHSITFCKGVGQKSLGFSIVGGRDSPKGNLGIFVKTIFEAGQAADCGLMKEGDEIISVNGTSMNGLTHAQAISLFKSIKTGPVIVQIKRRNSAIRKTFKLLANYYQELFPVTFLLALEQIHCLPEKAFEQFSCIFRLELAQDYHTSPVAIPLLILAAITVAEAASNKKSSRRETQANSTTTVQPSTTPPGSEILHNTLSFLTDQPFNDFDWALSKVLDRDVQDNFVVSPISVKLAVGMLYMGVDGPAAREIEKVLRINSTIKDDVVKKFSEVALSLERSKHDEYDLNVGTKLFIDQTVKVNEDYRKKLLKWYNATLDLVNFKNSAEAISRINKWCGEITQGKIDKLIDPGEPLMDTAMMLINAIYFRGEWEKQFPQEGTKMDTFWLNGYSNISVSTMHVKSEYLYYNSTDLKFHLIRLPYLGKKFAMYLIVPHDIDGLPALSKRITPEGLAKSLKLMKEHNINLSLPKFQFESTSVLVPVLKELQIVELFNPRTNLEKIGSSPSGPLTISNILQKSGIEVNERGSVGYAATEVHIVSRFGEDIFNLDINRPFVFLIADEEKDTIIFTGKVLNPVATKDVLNPHVLNNRFGSESPDSYDLALKNKLYFFDTELLDAIVDTAENNAVVSPASTKTALALLLIGAGGKSARQIIQELRLSENEDERIKVLKKHQDALKQKSQVITLESETQVFIAENEKLNPRYQQSAKENFYSEVKFVNFANGDSTAKLINDWVNKVSNGLIPNLVNKEDFDATTKLFLANCIYFKGDWENQFDTKLTREDCFYPKPGQCQKSYLMTGEKPVKYQYSKVLDAKIVELPFKDERFSMVMILPDKEDGLRHLIKNLQHHPIPAMLEYMRKATVQLTIPRATIEYSVSLSKTLQQIGIESIFSPIANLSGIFQTQSPISVKDIIHKAKIEINEKGAKAAAATGVQVVLLSAPMKYQFTATHPFVFFIRDVALDGFLFEGVVVYPDKVPGFDESSNSSTSTSLPKNIYYPKPSGSFQSGGRRQSGASTTTSRYQSRYTPRNDGRQLNYDALNSWNRLYN</sequence>
<dbReference type="Pfam" id="PF00595">
    <property type="entry name" value="PDZ"/>
    <property type="match status" value="2"/>
</dbReference>
<organism evidence="7 8">
    <name type="scientific">Parthenolecanium corni</name>
    <dbReference type="NCBI Taxonomy" id="536013"/>
    <lineage>
        <taxon>Eukaryota</taxon>
        <taxon>Metazoa</taxon>
        <taxon>Ecdysozoa</taxon>
        <taxon>Arthropoda</taxon>
        <taxon>Hexapoda</taxon>
        <taxon>Insecta</taxon>
        <taxon>Pterygota</taxon>
        <taxon>Neoptera</taxon>
        <taxon>Paraneoptera</taxon>
        <taxon>Hemiptera</taxon>
        <taxon>Sternorrhyncha</taxon>
        <taxon>Coccoidea</taxon>
        <taxon>Coccidae</taxon>
        <taxon>Parthenolecanium</taxon>
    </lineage>
</organism>
<dbReference type="InterPro" id="IPR001478">
    <property type="entry name" value="PDZ"/>
</dbReference>
<dbReference type="Proteomes" id="UP001367676">
    <property type="component" value="Unassembled WGS sequence"/>
</dbReference>
<dbReference type="SMART" id="SM00093">
    <property type="entry name" value="SERPIN"/>
    <property type="match status" value="2"/>
</dbReference>
<dbReference type="Pfam" id="PF00079">
    <property type="entry name" value="Serpin"/>
    <property type="match status" value="2"/>
</dbReference>
<dbReference type="SUPFAM" id="SSF56574">
    <property type="entry name" value="Serpins"/>
    <property type="match status" value="2"/>
</dbReference>
<keyword evidence="8" id="KW-1185">Reference proteome</keyword>
<feature type="region of interest" description="Disordered" evidence="5">
    <location>
        <begin position="596"/>
        <end position="617"/>
    </location>
</feature>
<feature type="compositionally biased region" description="Low complexity" evidence="5">
    <location>
        <begin position="598"/>
        <end position="608"/>
    </location>
</feature>
<evidence type="ECO:0000256" key="3">
    <source>
        <dbReference type="ARBA" id="ARBA00022900"/>
    </source>
</evidence>
<feature type="region of interest" description="Disordered" evidence="5">
    <location>
        <begin position="1720"/>
        <end position="1773"/>
    </location>
</feature>
<protein>
    <recommendedName>
        <fullName evidence="6">PDZ domain-containing protein</fullName>
    </recommendedName>
</protein>
<dbReference type="SMART" id="SM00228">
    <property type="entry name" value="PDZ"/>
    <property type="match status" value="2"/>
</dbReference>
<dbReference type="PROSITE" id="PS50106">
    <property type="entry name" value="PDZ"/>
    <property type="match status" value="2"/>
</dbReference>
<feature type="region of interest" description="Disordered" evidence="5">
    <location>
        <begin position="94"/>
        <end position="119"/>
    </location>
</feature>
<evidence type="ECO:0000256" key="4">
    <source>
        <dbReference type="RuleBase" id="RU000411"/>
    </source>
</evidence>
<evidence type="ECO:0000256" key="5">
    <source>
        <dbReference type="SAM" id="MobiDB-lite"/>
    </source>
</evidence>
<evidence type="ECO:0000256" key="2">
    <source>
        <dbReference type="ARBA" id="ARBA00022690"/>
    </source>
</evidence>
<gene>
    <name evidence="7" type="ORF">V9T40_001998</name>
</gene>
<feature type="region of interest" description="Disordered" evidence="5">
    <location>
        <begin position="912"/>
        <end position="934"/>
    </location>
</feature>
<accession>A0AAN9Y4X7</accession>
<dbReference type="InterPro" id="IPR000215">
    <property type="entry name" value="Serpin_fam"/>
</dbReference>
<dbReference type="InterPro" id="IPR036186">
    <property type="entry name" value="Serpin_sf"/>
</dbReference>
<feature type="domain" description="PDZ" evidence="6">
    <location>
        <begin position="496"/>
        <end position="581"/>
    </location>
</feature>
<feature type="compositionally biased region" description="Low complexity" evidence="5">
    <location>
        <begin position="923"/>
        <end position="934"/>
    </location>
</feature>
<feature type="region of interest" description="Disordered" evidence="5">
    <location>
        <begin position="192"/>
        <end position="214"/>
    </location>
</feature>
<dbReference type="SUPFAM" id="SSF50156">
    <property type="entry name" value="PDZ domain-like"/>
    <property type="match status" value="2"/>
</dbReference>
<name>A0AAN9Y4X7_9HEMI</name>
<dbReference type="InterPro" id="IPR023796">
    <property type="entry name" value="Serpin_dom"/>
</dbReference>
<evidence type="ECO:0000259" key="6">
    <source>
        <dbReference type="PROSITE" id="PS50106"/>
    </source>
</evidence>
<keyword evidence="2" id="KW-0646">Protease inhibitor</keyword>
<dbReference type="InterPro" id="IPR042178">
    <property type="entry name" value="Serpin_sf_1"/>
</dbReference>
<feature type="domain" description="PDZ" evidence="6">
    <location>
        <begin position="748"/>
        <end position="822"/>
    </location>
</feature>
<dbReference type="GO" id="GO:0004867">
    <property type="term" value="F:serine-type endopeptidase inhibitor activity"/>
    <property type="evidence" value="ECO:0007669"/>
    <property type="project" value="UniProtKB-KW"/>
</dbReference>
<dbReference type="CDD" id="cd00136">
    <property type="entry name" value="PDZ_canonical"/>
    <property type="match status" value="1"/>
</dbReference>
<dbReference type="GO" id="GO:0005615">
    <property type="term" value="C:extracellular space"/>
    <property type="evidence" value="ECO:0007669"/>
    <property type="project" value="InterPro"/>
</dbReference>
<dbReference type="InterPro" id="IPR042185">
    <property type="entry name" value="Serpin_sf_2"/>
</dbReference>
<reference evidence="7 8" key="1">
    <citation type="submission" date="2024-03" db="EMBL/GenBank/DDBJ databases">
        <title>Adaptation during the transition from Ophiocordyceps entomopathogen to insect associate is accompanied by gene loss and intensified selection.</title>
        <authorList>
            <person name="Ward C.M."/>
            <person name="Onetto C.A."/>
            <person name="Borneman A.R."/>
        </authorList>
    </citation>
    <scope>NUCLEOTIDE SEQUENCE [LARGE SCALE GENOMIC DNA]</scope>
    <source>
        <strain evidence="7">AWRI1</strain>
        <tissue evidence="7">Single Adult Female</tissue>
    </source>
</reference>
<feature type="compositionally biased region" description="Low complexity" evidence="5">
    <location>
        <begin position="1742"/>
        <end position="1767"/>
    </location>
</feature>
<dbReference type="InterPro" id="IPR023795">
    <property type="entry name" value="Serpin_CS"/>
</dbReference>
<evidence type="ECO:0000313" key="8">
    <source>
        <dbReference type="Proteomes" id="UP001367676"/>
    </source>
</evidence>
<dbReference type="InterPro" id="IPR036034">
    <property type="entry name" value="PDZ_sf"/>
</dbReference>
<dbReference type="Gene3D" id="3.30.497.10">
    <property type="entry name" value="Antithrombin, subunit I, domain 2"/>
    <property type="match status" value="2"/>
</dbReference>
<dbReference type="Gene3D" id="2.30.39.10">
    <property type="entry name" value="Alpha-1-antitrypsin, domain 1"/>
    <property type="match status" value="2"/>
</dbReference>
<comment type="similarity">
    <text evidence="1 4">Belongs to the serpin family.</text>
</comment>
<evidence type="ECO:0000313" key="7">
    <source>
        <dbReference type="EMBL" id="KAK7590385.1"/>
    </source>
</evidence>
<dbReference type="PANTHER" id="PTHR11461:SF211">
    <property type="entry name" value="GH10112P-RELATED"/>
    <property type="match status" value="1"/>
</dbReference>
<feature type="compositionally biased region" description="Polar residues" evidence="5">
    <location>
        <begin position="35"/>
        <end position="54"/>
    </location>
</feature>
<feature type="compositionally biased region" description="Polar residues" evidence="5">
    <location>
        <begin position="387"/>
        <end position="401"/>
    </location>
</feature>
<feature type="region of interest" description="Disordered" evidence="5">
    <location>
        <begin position="368"/>
        <end position="402"/>
    </location>
</feature>
<dbReference type="Gene3D" id="2.30.42.10">
    <property type="match status" value="2"/>
</dbReference>
<feature type="region of interest" description="Disordered" evidence="5">
    <location>
        <begin position="1"/>
        <end position="64"/>
    </location>
</feature>
<dbReference type="PANTHER" id="PTHR11461">
    <property type="entry name" value="SERINE PROTEASE INHIBITOR, SERPIN"/>
    <property type="match status" value="1"/>
</dbReference>